<comment type="caution">
    <text evidence="2">The sequence shown here is derived from an EMBL/GenBank/DDBJ whole genome shotgun (WGS) entry which is preliminary data.</text>
</comment>
<organism evidence="2">
    <name type="scientific">marine sediment metagenome</name>
    <dbReference type="NCBI Taxonomy" id="412755"/>
    <lineage>
        <taxon>unclassified sequences</taxon>
        <taxon>metagenomes</taxon>
        <taxon>ecological metagenomes</taxon>
    </lineage>
</organism>
<feature type="domain" description="Amidohydrolase 3" evidence="1">
    <location>
        <begin position="3"/>
        <end position="250"/>
    </location>
</feature>
<name>X0VJ34_9ZZZZ</name>
<evidence type="ECO:0000313" key="2">
    <source>
        <dbReference type="EMBL" id="GAG18309.1"/>
    </source>
</evidence>
<dbReference type="EMBL" id="BARS01036736">
    <property type="protein sequence ID" value="GAG18309.1"/>
    <property type="molecule type" value="Genomic_DNA"/>
</dbReference>
<dbReference type="InterPro" id="IPR032466">
    <property type="entry name" value="Metal_Hydrolase"/>
</dbReference>
<feature type="non-terminal residue" evidence="2">
    <location>
        <position position="1"/>
    </location>
</feature>
<dbReference type="Pfam" id="PF07969">
    <property type="entry name" value="Amidohydro_3"/>
    <property type="match status" value="1"/>
</dbReference>
<proteinExistence type="predicted"/>
<dbReference type="PANTHER" id="PTHR22642:SF2">
    <property type="entry name" value="PROTEIN LONG AFTER FAR-RED 3"/>
    <property type="match status" value="1"/>
</dbReference>
<accession>X0VJ34</accession>
<evidence type="ECO:0000259" key="1">
    <source>
        <dbReference type="Pfam" id="PF07969"/>
    </source>
</evidence>
<sequence>LTIDGSPQGFTAWRDRPYYNPPPNFRGDYVGYSAVTNDQVFDDIDWAFENDVQILTHANGEAATDLLIAAIAEATNKRGRADRRPVLIHGQFMREDQIDALKKYDIFPSLFPMHTFYWGDWHRDRTVGPVNAENISPTGWIVKRGMMFSSHHDAPVAFPNSMRVLDATVTRRSRSNDIIGPAQRVDVMTALKAMTIWPAYQHFEEGTKGSIETGKLADLVILSADPTAIDPETLDQLKVLETIKEGKTIYIAEKQTS</sequence>
<reference evidence="2" key="1">
    <citation type="journal article" date="2014" name="Front. Microbiol.">
        <title>High frequency of phylogenetically diverse reductive dehalogenase-homologous genes in deep subseafloor sedimentary metagenomes.</title>
        <authorList>
            <person name="Kawai M."/>
            <person name="Futagami T."/>
            <person name="Toyoda A."/>
            <person name="Takaki Y."/>
            <person name="Nishi S."/>
            <person name="Hori S."/>
            <person name="Arai W."/>
            <person name="Tsubouchi T."/>
            <person name="Morono Y."/>
            <person name="Uchiyama I."/>
            <person name="Ito T."/>
            <person name="Fujiyama A."/>
            <person name="Inagaki F."/>
            <person name="Takami H."/>
        </authorList>
    </citation>
    <scope>NUCLEOTIDE SEQUENCE</scope>
    <source>
        <strain evidence="2">Expedition CK06-06</strain>
    </source>
</reference>
<dbReference type="SUPFAM" id="SSF51338">
    <property type="entry name" value="Composite domain of metallo-dependent hydrolases"/>
    <property type="match status" value="1"/>
</dbReference>
<dbReference type="SUPFAM" id="SSF51556">
    <property type="entry name" value="Metallo-dependent hydrolases"/>
    <property type="match status" value="1"/>
</dbReference>
<dbReference type="InterPro" id="IPR011059">
    <property type="entry name" value="Metal-dep_hydrolase_composite"/>
</dbReference>
<dbReference type="GO" id="GO:0016810">
    <property type="term" value="F:hydrolase activity, acting on carbon-nitrogen (but not peptide) bonds"/>
    <property type="evidence" value="ECO:0007669"/>
    <property type="project" value="InterPro"/>
</dbReference>
<gene>
    <name evidence="2" type="ORF">S01H1_56417</name>
</gene>
<dbReference type="Gene3D" id="3.20.20.140">
    <property type="entry name" value="Metal-dependent hydrolases"/>
    <property type="match status" value="1"/>
</dbReference>
<dbReference type="PANTHER" id="PTHR22642">
    <property type="entry name" value="IMIDAZOLONEPROPIONASE"/>
    <property type="match status" value="1"/>
</dbReference>
<protein>
    <recommendedName>
        <fullName evidence="1">Amidohydrolase 3 domain-containing protein</fullName>
    </recommendedName>
</protein>
<feature type="non-terminal residue" evidence="2">
    <location>
        <position position="257"/>
    </location>
</feature>
<dbReference type="AlphaFoldDB" id="X0VJ34"/>
<dbReference type="InterPro" id="IPR013108">
    <property type="entry name" value="Amidohydro_3"/>
</dbReference>